<accession>A0A3B0V3G3</accession>
<feature type="domain" description="RNA polymerase sigma factor 70 region 4 type 2" evidence="1">
    <location>
        <begin position="37"/>
        <end position="83"/>
    </location>
</feature>
<dbReference type="GO" id="GO:0003677">
    <property type="term" value="F:DNA binding"/>
    <property type="evidence" value="ECO:0007669"/>
    <property type="project" value="InterPro"/>
</dbReference>
<dbReference type="EMBL" id="UOES01000128">
    <property type="protein sequence ID" value="VAW26674.1"/>
    <property type="molecule type" value="Genomic_DNA"/>
</dbReference>
<dbReference type="Pfam" id="PF08281">
    <property type="entry name" value="Sigma70_r4_2"/>
    <property type="match status" value="1"/>
</dbReference>
<evidence type="ECO:0000259" key="1">
    <source>
        <dbReference type="Pfam" id="PF08281"/>
    </source>
</evidence>
<dbReference type="InterPro" id="IPR013324">
    <property type="entry name" value="RNA_pol_sigma_r3/r4-like"/>
</dbReference>
<gene>
    <name evidence="2" type="ORF">MNBD_BACTEROID06-1649</name>
</gene>
<protein>
    <submittedName>
        <fullName evidence="2">RNA polymerase ECF-type sigma factor</fullName>
    </submittedName>
</protein>
<sequence>RAKKFEFEELEEKKIVAEEVDDYKNQELQVALVKEGITQLPTGYRLVLSLYLLEGYDHKEISEVLGISESTSKSQYNRAKAKLRGLIKSKNYNTGYAR</sequence>
<dbReference type="InterPro" id="IPR013249">
    <property type="entry name" value="RNA_pol_sigma70_r4_t2"/>
</dbReference>
<name>A0A3B0V3G3_9ZZZZ</name>
<reference evidence="2" key="1">
    <citation type="submission" date="2018-06" db="EMBL/GenBank/DDBJ databases">
        <authorList>
            <person name="Zhirakovskaya E."/>
        </authorList>
    </citation>
    <scope>NUCLEOTIDE SEQUENCE</scope>
</reference>
<dbReference type="InterPro" id="IPR036388">
    <property type="entry name" value="WH-like_DNA-bd_sf"/>
</dbReference>
<organism evidence="2">
    <name type="scientific">hydrothermal vent metagenome</name>
    <dbReference type="NCBI Taxonomy" id="652676"/>
    <lineage>
        <taxon>unclassified sequences</taxon>
        <taxon>metagenomes</taxon>
        <taxon>ecological metagenomes</taxon>
    </lineage>
</organism>
<dbReference type="Gene3D" id="1.10.10.10">
    <property type="entry name" value="Winged helix-like DNA-binding domain superfamily/Winged helix DNA-binding domain"/>
    <property type="match status" value="1"/>
</dbReference>
<dbReference type="GO" id="GO:0016987">
    <property type="term" value="F:sigma factor activity"/>
    <property type="evidence" value="ECO:0007669"/>
    <property type="project" value="InterPro"/>
</dbReference>
<dbReference type="GO" id="GO:0006352">
    <property type="term" value="P:DNA-templated transcription initiation"/>
    <property type="evidence" value="ECO:0007669"/>
    <property type="project" value="InterPro"/>
</dbReference>
<feature type="non-terminal residue" evidence="2">
    <location>
        <position position="1"/>
    </location>
</feature>
<dbReference type="CDD" id="cd06171">
    <property type="entry name" value="Sigma70_r4"/>
    <property type="match status" value="1"/>
</dbReference>
<dbReference type="AlphaFoldDB" id="A0A3B0V3G3"/>
<evidence type="ECO:0000313" key="2">
    <source>
        <dbReference type="EMBL" id="VAW26674.1"/>
    </source>
</evidence>
<dbReference type="SUPFAM" id="SSF88659">
    <property type="entry name" value="Sigma3 and sigma4 domains of RNA polymerase sigma factors"/>
    <property type="match status" value="1"/>
</dbReference>
<proteinExistence type="predicted"/>